<dbReference type="EMBL" id="CM023481">
    <property type="protein sequence ID" value="KAH6945594.1"/>
    <property type="molecule type" value="Genomic_DNA"/>
</dbReference>
<organism evidence="1 2">
    <name type="scientific">Hyalomma asiaticum</name>
    <name type="common">Tick</name>
    <dbReference type="NCBI Taxonomy" id="266040"/>
    <lineage>
        <taxon>Eukaryota</taxon>
        <taxon>Metazoa</taxon>
        <taxon>Ecdysozoa</taxon>
        <taxon>Arthropoda</taxon>
        <taxon>Chelicerata</taxon>
        <taxon>Arachnida</taxon>
        <taxon>Acari</taxon>
        <taxon>Parasitiformes</taxon>
        <taxon>Ixodida</taxon>
        <taxon>Ixodoidea</taxon>
        <taxon>Ixodidae</taxon>
        <taxon>Hyalomminae</taxon>
        <taxon>Hyalomma</taxon>
    </lineage>
</organism>
<comment type="caution">
    <text evidence="1">The sequence shown here is derived from an EMBL/GenBank/DDBJ whole genome shotgun (WGS) entry which is preliminary data.</text>
</comment>
<evidence type="ECO:0000313" key="1">
    <source>
        <dbReference type="EMBL" id="KAH6945594.1"/>
    </source>
</evidence>
<name>A0ACB7TL69_HYAAI</name>
<sequence>MRAGSEPAQPTKTYSRMPVSGIGEYRLGASATWDEYVERLKMHCEANNCQKMKKSLQVLLSSCGEDNADYCILREHQEINARTHASEALRDVRQIFILHARPSARRTCRRLYMTALRRLAENYGFGDKTLPMDEMMRDRFVFGIDNEAVQQRLLAEKDLTFAMAYDAVVTAEATTATRNQDTEPQRRATRATRLSTKRSQGSRLHPEEASPIGATGAGDGGGGCCR</sequence>
<gene>
    <name evidence="1" type="ORF">HPB50_009278</name>
</gene>
<reference evidence="1" key="1">
    <citation type="submission" date="2020-05" db="EMBL/GenBank/DDBJ databases">
        <title>Large-scale comparative analyses of tick genomes elucidate their genetic diversity and vector capacities.</title>
        <authorList>
            <person name="Jia N."/>
            <person name="Wang J."/>
            <person name="Shi W."/>
            <person name="Du L."/>
            <person name="Sun Y."/>
            <person name="Zhan W."/>
            <person name="Jiang J."/>
            <person name="Wang Q."/>
            <person name="Zhang B."/>
            <person name="Ji P."/>
            <person name="Sakyi L.B."/>
            <person name="Cui X."/>
            <person name="Yuan T."/>
            <person name="Jiang B."/>
            <person name="Yang W."/>
            <person name="Lam T.T.-Y."/>
            <person name="Chang Q."/>
            <person name="Ding S."/>
            <person name="Wang X."/>
            <person name="Zhu J."/>
            <person name="Ruan X."/>
            <person name="Zhao L."/>
            <person name="Wei J."/>
            <person name="Que T."/>
            <person name="Du C."/>
            <person name="Cheng J."/>
            <person name="Dai P."/>
            <person name="Han X."/>
            <person name="Huang E."/>
            <person name="Gao Y."/>
            <person name="Liu J."/>
            <person name="Shao H."/>
            <person name="Ye R."/>
            <person name="Li L."/>
            <person name="Wei W."/>
            <person name="Wang X."/>
            <person name="Wang C."/>
            <person name="Yang T."/>
            <person name="Huo Q."/>
            <person name="Li W."/>
            <person name="Guo W."/>
            <person name="Chen H."/>
            <person name="Zhou L."/>
            <person name="Ni X."/>
            <person name="Tian J."/>
            <person name="Zhou Y."/>
            <person name="Sheng Y."/>
            <person name="Liu T."/>
            <person name="Pan Y."/>
            <person name="Xia L."/>
            <person name="Li J."/>
            <person name="Zhao F."/>
            <person name="Cao W."/>
        </authorList>
    </citation>
    <scope>NUCLEOTIDE SEQUENCE</scope>
    <source>
        <strain evidence="1">Hyas-2018</strain>
    </source>
</reference>
<accession>A0ACB7TL69</accession>
<protein>
    <submittedName>
        <fullName evidence="1">Uncharacterized protein</fullName>
    </submittedName>
</protein>
<dbReference type="Proteomes" id="UP000821845">
    <property type="component" value="Chromosome 1"/>
</dbReference>
<proteinExistence type="predicted"/>
<keyword evidence="2" id="KW-1185">Reference proteome</keyword>
<evidence type="ECO:0000313" key="2">
    <source>
        <dbReference type="Proteomes" id="UP000821845"/>
    </source>
</evidence>